<protein>
    <submittedName>
        <fullName evidence="10">TonB-linked SusC/RagA family outer membrane protein</fullName>
    </submittedName>
</protein>
<evidence type="ECO:0000256" key="8">
    <source>
        <dbReference type="SAM" id="Phobius"/>
    </source>
</evidence>
<sequence length="1175" mass="129803">MDFNAIRISGSVHLCVPRKTLLVMKITTFLLLMTIMTVSATSLAQKISLSEKNASLEQVLNKIRQQSGYDFVYSEDLFLNASPITVNIKNATLDEALKASLKNQALDFKIENGAVVFKVKEESFINKIKSALAVPIIVSGKVTDTTGAPLIGATIAIRGSNALTTNDQGEFTIKAELGQQVIVTFIGYLPYTFRVIDNMPFQSIVLKVSSSKLNEVVVSTGYQTLPKERATGSFTQIDNKTFNEQVSTDVISRLEAVANSVSVSRKTAGNTAQLMVRGLSTIQGVKQPLIIVDNFPYDGDINNINPNEVQDITILKDAAAASVWGTKAGNGVIVITTKKGKFNQKTAVEGNAITTITDKPNLFYLPQMSSNDFINVEQFLFSKGYRFSDTASTGHPPFSPVYEILLKQQNGQLSQAAATAQINALRNLDVRNDLNKYFYQKAVNQQYSINMNGGSNNIAWLVFAGYDKNINELNAKNDRLNIRTQNTFSLAKNLQLSVGAVYTQTNNTSGKPSYSDISTSIGSIPPYTQIADANGNPLPVAKDYRLSYINSAGSGKLLDWNYYPLTDYQHVNKTIKGNDLLANLGLNYKITSWLNADIKYQFEKQQVTNNTIYDANSYYARNLINQFTQINQTFNTVLNVIPKGGIYDLSINNITSNDVRGQLNFNKTSGKFDISAIAGGEISQKALDQNSYRVYGYDGNILTTTNVDYANSYPTFVQGIYSFIPSNVNFLKNLNRYVSTYANAALTYDEKYTLSLSGRRDASNLFGVSTNNKWTPLWSSGLSWDISKEKFYNSKLVPYLKLRATYGYSGNVNPDATAVTTVAYNITSPYTQTPTAVIDKFYNPDLRWEKVGILNIGLDFKMLNNRISGSLEYYRKNATDLFGSVPVDYTVGLVNTTIVKNVASMQGNGADLELNSINLDGAVKWLTNINLSYYRDKITNYYLSSYQGSNFVNGGQLIAGIIGKPVYSIFSYKWAGLDPATGDPQGYLNGQVSKDYLNITGSGTTINDLKYNGPAFPVIFGSMGNTVSYKNLSITARVLYKFGYYFQRQSISYSSLFANNVGHSDYSLRWQKTGDEKATNVPSIVYPADPARDAFYNGSEALVDRADNIRLQYININYSFKLRPSASGFNKLQAFVVFNNLGIIWKATHAPVDPDYNSSVIPPSKSISLGIKGTF</sequence>
<keyword evidence="6 7" id="KW-0998">Cell outer membrane</keyword>
<keyword evidence="8" id="KW-1133">Transmembrane helix</keyword>
<evidence type="ECO:0000256" key="4">
    <source>
        <dbReference type="ARBA" id="ARBA00022692"/>
    </source>
</evidence>
<dbReference type="InterPro" id="IPR008969">
    <property type="entry name" value="CarboxyPept-like_regulatory"/>
</dbReference>
<dbReference type="Gene3D" id="2.60.40.1120">
    <property type="entry name" value="Carboxypeptidase-like, regulatory domain"/>
    <property type="match status" value="1"/>
</dbReference>
<evidence type="ECO:0000259" key="9">
    <source>
        <dbReference type="Pfam" id="PF07715"/>
    </source>
</evidence>
<evidence type="ECO:0000313" key="10">
    <source>
        <dbReference type="EMBL" id="RKR83323.1"/>
    </source>
</evidence>
<comment type="similarity">
    <text evidence="7">Belongs to the TonB-dependent receptor family.</text>
</comment>
<evidence type="ECO:0000256" key="1">
    <source>
        <dbReference type="ARBA" id="ARBA00004571"/>
    </source>
</evidence>
<dbReference type="GO" id="GO:0009279">
    <property type="term" value="C:cell outer membrane"/>
    <property type="evidence" value="ECO:0007669"/>
    <property type="project" value="UniProtKB-SubCell"/>
</dbReference>
<keyword evidence="11" id="KW-1185">Reference proteome</keyword>
<dbReference type="AlphaFoldDB" id="A0A495J3B6"/>
<gene>
    <name evidence="10" type="ORF">BDD43_3528</name>
</gene>
<dbReference type="OrthoDB" id="9768177at2"/>
<feature type="domain" description="TonB-dependent receptor plug" evidence="9">
    <location>
        <begin position="227"/>
        <end position="332"/>
    </location>
</feature>
<dbReference type="SUPFAM" id="SSF56935">
    <property type="entry name" value="Porins"/>
    <property type="match status" value="1"/>
</dbReference>
<accession>A0A495J3B6</accession>
<dbReference type="SUPFAM" id="SSF49464">
    <property type="entry name" value="Carboxypeptidase regulatory domain-like"/>
    <property type="match status" value="1"/>
</dbReference>
<organism evidence="10 11">
    <name type="scientific">Mucilaginibacter gracilis</name>
    <dbReference type="NCBI Taxonomy" id="423350"/>
    <lineage>
        <taxon>Bacteria</taxon>
        <taxon>Pseudomonadati</taxon>
        <taxon>Bacteroidota</taxon>
        <taxon>Sphingobacteriia</taxon>
        <taxon>Sphingobacteriales</taxon>
        <taxon>Sphingobacteriaceae</taxon>
        <taxon>Mucilaginibacter</taxon>
    </lineage>
</organism>
<proteinExistence type="inferred from homology"/>
<dbReference type="InterPro" id="IPR039426">
    <property type="entry name" value="TonB-dep_rcpt-like"/>
</dbReference>
<dbReference type="EMBL" id="RBKU01000001">
    <property type="protein sequence ID" value="RKR83323.1"/>
    <property type="molecule type" value="Genomic_DNA"/>
</dbReference>
<name>A0A495J3B6_9SPHI</name>
<dbReference type="InterPro" id="IPR012910">
    <property type="entry name" value="Plug_dom"/>
</dbReference>
<keyword evidence="5 7" id="KW-0472">Membrane</keyword>
<evidence type="ECO:0000256" key="5">
    <source>
        <dbReference type="ARBA" id="ARBA00023136"/>
    </source>
</evidence>
<keyword evidence="4 7" id="KW-0812">Transmembrane</keyword>
<dbReference type="RefSeq" id="WP_121198837.1">
    <property type="nucleotide sequence ID" value="NZ_RBKU01000001.1"/>
</dbReference>
<comment type="caution">
    <text evidence="10">The sequence shown here is derived from an EMBL/GenBank/DDBJ whole genome shotgun (WGS) entry which is preliminary data.</text>
</comment>
<dbReference type="Pfam" id="PF13715">
    <property type="entry name" value="CarbopepD_reg_2"/>
    <property type="match status" value="1"/>
</dbReference>
<dbReference type="InterPro" id="IPR023996">
    <property type="entry name" value="TonB-dep_OMP_SusC/RagA"/>
</dbReference>
<dbReference type="InterPro" id="IPR036942">
    <property type="entry name" value="Beta-barrel_TonB_sf"/>
</dbReference>
<dbReference type="Gene3D" id="2.40.170.20">
    <property type="entry name" value="TonB-dependent receptor, beta-barrel domain"/>
    <property type="match status" value="1"/>
</dbReference>
<dbReference type="InterPro" id="IPR023997">
    <property type="entry name" value="TonB-dep_OMP_SusC/RagA_CS"/>
</dbReference>
<dbReference type="Pfam" id="PF07715">
    <property type="entry name" value="Plug"/>
    <property type="match status" value="1"/>
</dbReference>
<dbReference type="PROSITE" id="PS52016">
    <property type="entry name" value="TONB_DEPENDENT_REC_3"/>
    <property type="match status" value="1"/>
</dbReference>
<evidence type="ECO:0000256" key="2">
    <source>
        <dbReference type="ARBA" id="ARBA00022448"/>
    </source>
</evidence>
<evidence type="ECO:0000313" key="11">
    <source>
        <dbReference type="Proteomes" id="UP000268007"/>
    </source>
</evidence>
<evidence type="ECO:0000256" key="7">
    <source>
        <dbReference type="PROSITE-ProRule" id="PRU01360"/>
    </source>
</evidence>
<evidence type="ECO:0000256" key="6">
    <source>
        <dbReference type="ARBA" id="ARBA00023237"/>
    </source>
</evidence>
<reference evidence="10 11" key="1">
    <citation type="submission" date="2018-10" db="EMBL/GenBank/DDBJ databases">
        <title>Genomic Encyclopedia of Archaeal and Bacterial Type Strains, Phase II (KMG-II): from individual species to whole genera.</title>
        <authorList>
            <person name="Goeker M."/>
        </authorList>
    </citation>
    <scope>NUCLEOTIDE SEQUENCE [LARGE SCALE GENOMIC DNA]</scope>
    <source>
        <strain evidence="10 11">DSM 18602</strain>
    </source>
</reference>
<keyword evidence="2 7" id="KW-0813">Transport</keyword>
<comment type="subcellular location">
    <subcellularLocation>
        <location evidence="1 7">Cell outer membrane</location>
        <topology evidence="1 7">Multi-pass membrane protein</topology>
    </subcellularLocation>
</comment>
<dbReference type="Proteomes" id="UP000268007">
    <property type="component" value="Unassembled WGS sequence"/>
</dbReference>
<dbReference type="NCBIfam" id="TIGR04057">
    <property type="entry name" value="SusC_RagA_signa"/>
    <property type="match status" value="1"/>
</dbReference>
<dbReference type="InterPro" id="IPR037066">
    <property type="entry name" value="Plug_dom_sf"/>
</dbReference>
<evidence type="ECO:0000256" key="3">
    <source>
        <dbReference type="ARBA" id="ARBA00022452"/>
    </source>
</evidence>
<dbReference type="Gene3D" id="2.170.130.10">
    <property type="entry name" value="TonB-dependent receptor, plug domain"/>
    <property type="match status" value="1"/>
</dbReference>
<dbReference type="NCBIfam" id="TIGR04056">
    <property type="entry name" value="OMP_RagA_SusC"/>
    <property type="match status" value="1"/>
</dbReference>
<keyword evidence="3 7" id="KW-1134">Transmembrane beta strand</keyword>
<feature type="transmembrane region" description="Helical" evidence="8">
    <location>
        <begin position="21"/>
        <end position="44"/>
    </location>
</feature>